<reference evidence="1" key="1">
    <citation type="submission" date="2019-03" db="EMBL/GenBank/DDBJ databases">
        <title>Lake Tanganyika Metagenome-Assembled Genomes (MAGs).</title>
        <authorList>
            <person name="Tran P."/>
        </authorList>
    </citation>
    <scope>NUCLEOTIDE SEQUENCE</scope>
    <source>
        <strain evidence="1">M_DeepCast_50m_m2_156</strain>
    </source>
</reference>
<evidence type="ECO:0000313" key="2">
    <source>
        <dbReference type="Proteomes" id="UP000774699"/>
    </source>
</evidence>
<accession>A0A8T4CB63</accession>
<dbReference type="EMBL" id="VGJJ01000027">
    <property type="protein sequence ID" value="MBM3282375.1"/>
    <property type="molecule type" value="Genomic_DNA"/>
</dbReference>
<organism evidence="1 2">
    <name type="scientific">Candidatus Iainarchaeum sp</name>
    <dbReference type="NCBI Taxonomy" id="3101447"/>
    <lineage>
        <taxon>Archaea</taxon>
        <taxon>Candidatus Iainarchaeota</taxon>
        <taxon>Candidatus Iainarchaeia</taxon>
        <taxon>Candidatus Iainarchaeales</taxon>
        <taxon>Candidatus Iainarchaeaceae</taxon>
        <taxon>Candidatus Iainarchaeum</taxon>
    </lineage>
</organism>
<sequence>MVNMTLTIPEPMHKDMKQFPEIKWSEVARKAIAEKLELLRMADKIARKSKLTEKDVREFSDRIKESASKRFLE</sequence>
<gene>
    <name evidence="1" type="ORF">FJY86_03480</name>
</gene>
<comment type="caution">
    <text evidence="1">The sequence shown here is derived from an EMBL/GenBank/DDBJ whole genome shotgun (WGS) entry which is preliminary data.</text>
</comment>
<proteinExistence type="predicted"/>
<dbReference type="AlphaFoldDB" id="A0A8T4CB63"/>
<evidence type="ECO:0000313" key="1">
    <source>
        <dbReference type="EMBL" id="MBM3282375.1"/>
    </source>
</evidence>
<protein>
    <recommendedName>
        <fullName evidence="3">VapB-type antitoxin</fullName>
    </recommendedName>
</protein>
<dbReference type="Proteomes" id="UP000774699">
    <property type="component" value="Unassembled WGS sequence"/>
</dbReference>
<name>A0A8T4CB63_9ARCH</name>
<evidence type="ECO:0008006" key="3">
    <source>
        <dbReference type="Google" id="ProtNLM"/>
    </source>
</evidence>